<gene>
    <name evidence="1" type="ORF">ACFSR1_09175</name>
</gene>
<reference evidence="2" key="1">
    <citation type="journal article" date="2019" name="Int. J. Syst. Evol. Microbiol.">
        <title>The Global Catalogue of Microorganisms (GCM) 10K type strain sequencing project: providing services to taxonomists for standard genome sequencing and annotation.</title>
        <authorList>
            <consortium name="The Broad Institute Genomics Platform"/>
            <consortium name="The Broad Institute Genome Sequencing Center for Infectious Disease"/>
            <person name="Wu L."/>
            <person name="Ma J."/>
        </authorList>
    </citation>
    <scope>NUCLEOTIDE SEQUENCE [LARGE SCALE GENOMIC DNA]</scope>
    <source>
        <strain evidence="2">KCTC 52274</strain>
    </source>
</reference>
<evidence type="ECO:0000313" key="2">
    <source>
        <dbReference type="Proteomes" id="UP001597319"/>
    </source>
</evidence>
<sequence>MNRFFCALTLVFLVITSSCEELNRLTVFELDYESEFTVASTTIIDVPISIETPPVPTNSESEFENNNTSSSLIESIQLKRLRLIIENPADGDFNFLQEVRLFIDAEGLEEQEIAFAENLENQDLRVIELETTGVELKEYLKQDSFSLRASTTTDETINENHDIKVDCVFRVDANILGL</sequence>
<keyword evidence="2" id="KW-1185">Reference proteome</keyword>
<comment type="caution">
    <text evidence="1">The sequence shown here is derived from an EMBL/GenBank/DDBJ whole genome shotgun (WGS) entry which is preliminary data.</text>
</comment>
<dbReference type="EMBL" id="JBHULE010000019">
    <property type="protein sequence ID" value="MFD2562833.1"/>
    <property type="molecule type" value="Genomic_DNA"/>
</dbReference>
<dbReference type="Proteomes" id="UP001597319">
    <property type="component" value="Unassembled WGS sequence"/>
</dbReference>
<evidence type="ECO:0000313" key="1">
    <source>
        <dbReference type="EMBL" id="MFD2562833.1"/>
    </source>
</evidence>
<protein>
    <recommendedName>
        <fullName evidence="3">Lipoprotein</fullName>
    </recommendedName>
</protein>
<name>A0ABW5LD80_9FLAO</name>
<dbReference type="RefSeq" id="WP_378291765.1">
    <property type="nucleotide sequence ID" value="NZ_JBHULE010000019.1"/>
</dbReference>
<evidence type="ECO:0008006" key="3">
    <source>
        <dbReference type="Google" id="ProtNLM"/>
    </source>
</evidence>
<proteinExistence type="predicted"/>
<organism evidence="1 2">
    <name type="scientific">Aquimarina rubra</name>
    <dbReference type="NCBI Taxonomy" id="1920033"/>
    <lineage>
        <taxon>Bacteria</taxon>
        <taxon>Pseudomonadati</taxon>
        <taxon>Bacteroidota</taxon>
        <taxon>Flavobacteriia</taxon>
        <taxon>Flavobacteriales</taxon>
        <taxon>Flavobacteriaceae</taxon>
        <taxon>Aquimarina</taxon>
    </lineage>
</organism>
<accession>A0ABW5LD80</accession>
<dbReference type="PROSITE" id="PS51257">
    <property type="entry name" value="PROKAR_LIPOPROTEIN"/>
    <property type="match status" value="1"/>
</dbReference>